<keyword evidence="2" id="KW-1185">Reference proteome</keyword>
<dbReference type="Gene3D" id="3.30.460.10">
    <property type="entry name" value="Beta Polymerase, domain 2"/>
    <property type="match status" value="1"/>
</dbReference>
<dbReference type="InterPro" id="IPR007530">
    <property type="entry name" value="Aminoglycoside_adenylylTfrase"/>
</dbReference>
<proteinExistence type="predicted"/>
<dbReference type="SUPFAM" id="SSF81631">
    <property type="entry name" value="PAP/OAS1 substrate-binding domain"/>
    <property type="match status" value="1"/>
</dbReference>
<dbReference type="Gene3D" id="1.20.120.330">
    <property type="entry name" value="Nucleotidyltransferases domain 2"/>
    <property type="match status" value="1"/>
</dbReference>
<protein>
    <submittedName>
        <fullName evidence="1">Aminoglycoside 6-adenylyltransferase</fullName>
    </submittedName>
</protein>
<evidence type="ECO:0000313" key="1">
    <source>
        <dbReference type="EMBL" id="TCL42759.1"/>
    </source>
</evidence>
<comment type="caution">
    <text evidence="1">The sequence shown here is derived from an EMBL/GenBank/DDBJ whole genome shotgun (WGS) entry which is preliminary data.</text>
</comment>
<evidence type="ECO:0000313" key="2">
    <source>
        <dbReference type="Proteomes" id="UP000294682"/>
    </source>
</evidence>
<dbReference type="SUPFAM" id="SSF81301">
    <property type="entry name" value="Nucleotidyltransferase"/>
    <property type="match status" value="1"/>
</dbReference>
<dbReference type="AlphaFoldDB" id="A0A9X8UIH7"/>
<accession>A0A9X8UIH7</accession>
<dbReference type="Pfam" id="PF04439">
    <property type="entry name" value="Adenyl_transf"/>
    <property type="match status" value="1"/>
</dbReference>
<sequence length="280" mass="32138">MGRYDRLIDRIVRWGEQERSLHAILEIGSQAREDHPADESSDLDLILVVDEPSVYIESDDWLKKIGPFHISFVENTVADERERRVLFDGALDVDFVLLSKSSVQKLASREVRGILGRGCRVLIDKIGLADRLPGVSPGESSCYPPTRQKFENVVNDFWYHAILTGKKLRRGELWAAKFCVDSYMKWRLLWMTEAYAHALHGPDYDTWHEGRFLEEWAEDWILKGLSQCFSHYDKDDMKAALLSTMELFGSVALKSAKLLGYPYPYGAQEYSAAWVKENLA</sequence>
<dbReference type="RefSeq" id="WP_132084801.1">
    <property type="nucleotide sequence ID" value="NZ_SLUK01000008.1"/>
</dbReference>
<name>A0A9X8UIH7_9FIRM</name>
<organism evidence="1 2">
    <name type="scientific">Harryflintia acetispora</name>
    <dbReference type="NCBI Taxonomy" id="1849041"/>
    <lineage>
        <taxon>Bacteria</taxon>
        <taxon>Bacillati</taxon>
        <taxon>Bacillota</taxon>
        <taxon>Clostridia</taxon>
        <taxon>Eubacteriales</taxon>
        <taxon>Oscillospiraceae</taxon>
        <taxon>Harryflintia</taxon>
    </lineage>
</organism>
<reference evidence="1 2" key="1">
    <citation type="submission" date="2019-03" db="EMBL/GenBank/DDBJ databases">
        <title>Genomic Encyclopedia of Type Strains, Phase IV (KMG-IV): sequencing the most valuable type-strain genomes for metagenomic binning, comparative biology and taxonomic classification.</title>
        <authorList>
            <person name="Goeker M."/>
        </authorList>
    </citation>
    <scope>NUCLEOTIDE SEQUENCE [LARGE SCALE GENOMIC DNA]</scope>
    <source>
        <strain evidence="1 2">DSM 100433</strain>
    </source>
</reference>
<dbReference type="EMBL" id="SLUK01000008">
    <property type="protein sequence ID" value="TCL42759.1"/>
    <property type="molecule type" value="Genomic_DNA"/>
</dbReference>
<gene>
    <name evidence="1" type="ORF">EDD78_10870</name>
</gene>
<dbReference type="InterPro" id="IPR043519">
    <property type="entry name" value="NT_sf"/>
</dbReference>
<dbReference type="Proteomes" id="UP000294682">
    <property type="component" value="Unassembled WGS sequence"/>
</dbReference>